<sequence length="129" mass="14033">MSSVLTFALVGALGFGVDWLLFNSLLLLDAEPRAARLIAFAVAAATTWCGNRSFTFSNRPAQPKLRQLGRYGLMAITSAVPNLAMFNGLTLLLGQSWWALQVALVAGVLTGMVSNYVISERWVFPQQAR</sequence>
<dbReference type="InterPro" id="IPR051401">
    <property type="entry name" value="GtrA_CellWall_Glycosyl"/>
</dbReference>
<evidence type="ECO:0000256" key="6">
    <source>
        <dbReference type="SAM" id="Phobius"/>
    </source>
</evidence>
<dbReference type="PANTHER" id="PTHR38459">
    <property type="entry name" value="PROPHAGE BACTOPRENOL-LINKED GLUCOSE TRANSLOCASE HOMOLOG"/>
    <property type="match status" value="1"/>
</dbReference>
<keyword evidence="5 6" id="KW-0472">Membrane</keyword>
<evidence type="ECO:0000256" key="3">
    <source>
        <dbReference type="ARBA" id="ARBA00022692"/>
    </source>
</evidence>
<evidence type="ECO:0000313" key="8">
    <source>
        <dbReference type="EMBL" id="QIZ75971.1"/>
    </source>
</evidence>
<reference evidence="8 9" key="1">
    <citation type="submission" date="2020-04" db="EMBL/GenBank/DDBJ databases">
        <title>Ferrimonas sp. S7 isolated from sea water.</title>
        <authorList>
            <person name="Bae S.S."/>
            <person name="Baek K."/>
        </authorList>
    </citation>
    <scope>NUCLEOTIDE SEQUENCE [LARGE SCALE GENOMIC DNA]</scope>
    <source>
        <strain evidence="8 9">S7</strain>
    </source>
</reference>
<proteinExistence type="inferred from homology"/>
<gene>
    <name evidence="8" type="ORF">HER31_03180</name>
</gene>
<protein>
    <submittedName>
        <fullName evidence="8">GtrA family protein</fullName>
    </submittedName>
</protein>
<feature type="transmembrane region" description="Helical" evidence="6">
    <location>
        <begin position="98"/>
        <end position="118"/>
    </location>
</feature>
<dbReference type="AlphaFoldDB" id="A0A6H1UA97"/>
<dbReference type="Pfam" id="PF04138">
    <property type="entry name" value="GtrA_DPMS_TM"/>
    <property type="match status" value="1"/>
</dbReference>
<evidence type="ECO:0000313" key="9">
    <source>
        <dbReference type="Proteomes" id="UP000501602"/>
    </source>
</evidence>
<dbReference type="PANTHER" id="PTHR38459:SF1">
    <property type="entry name" value="PROPHAGE BACTOPRENOL-LINKED GLUCOSE TRANSLOCASE HOMOLOG"/>
    <property type="match status" value="1"/>
</dbReference>
<name>A0A6H1UA97_9GAMM</name>
<keyword evidence="9" id="KW-1185">Reference proteome</keyword>
<evidence type="ECO:0000256" key="1">
    <source>
        <dbReference type="ARBA" id="ARBA00004141"/>
    </source>
</evidence>
<evidence type="ECO:0000256" key="2">
    <source>
        <dbReference type="ARBA" id="ARBA00009399"/>
    </source>
</evidence>
<dbReference type="InterPro" id="IPR007267">
    <property type="entry name" value="GtrA_DPMS_TM"/>
</dbReference>
<comment type="subcellular location">
    <subcellularLocation>
        <location evidence="1">Membrane</location>
        <topology evidence="1">Multi-pass membrane protein</topology>
    </subcellularLocation>
</comment>
<dbReference type="EMBL" id="CP051180">
    <property type="protein sequence ID" value="QIZ75971.1"/>
    <property type="molecule type" value="Genomic_DNA"/>
</dbReference>
<feature type="transmembrane region" description="Helical" evidence="6">
    <location>
        <begin position="7"/>
        <end position="28"/>
    </location>
</feature>
<feature type="transmembrane region" description="Helical" evidence="6">
    <location>
        <begin position="71"/>
        <end position="92"/>
    </location>
</feature>
<dbReference type="GO" id="GO:0005886">
    <property type="term" value="C:plasma membrane"/>
    <property type="evidence" value="ECO:0007669"/>
    <property type="project" value="TreeGrafter"/>
</dbReference>
<keyword evidence="3 6" id="KW-0812">Transmembrane</keyword>
<dbReference type="Proteomes" id="UP000501602">
    <property type="component" value="Chromosome"/>
</dbReference>
<evidence type="ECO:0000259" key="7">
    <source>
        <dbReference type="Pfam" id="PF04138"/>
    </source>
</evidence>
<comment type="similarity">
    <text evidence="2">Belongs to the GtrA family.</text>
</comment>
<keyword evidence="4 6" id="KW-1133">Transmembrane helix</keyword>
<accession>A0A6H1UA97</accession>
<organism evidence="8 9">
    <name type="scientific">Ferrimonas lipolytica</name>
    <dbReference type="NCBI Taxonomy" id="2724191"/>
    <lineage>
        <taxon>Bacteria</taxon>
        <taxon>Pseudomonadati</taxon>
        <taxon>Pseudomonadota</taxon>
        <taxon>Gammaproteobacteria</taxon>
        <taxon>Alteromonadales</taxon>
        <taxon>Ferrimonadaceae</taxon>
        <taxon>Ferrimonas</taxon>
    </lineage>
</organism>
<evidence type="ECO:0000256" key="4">
    <source>
        <dbReference type="ARBA" id="ARBA00022989"/>
    </source>
</evidence>
<dbReference type="RefSeq" id="WP_168659232.1">
    <property type="nucleotide sequence ID" value="NZ_CP051180.1"/>
</dbReference>
<evidence type="ECO:0000256" key="5">
    <source>
        <dbReference type="ARBA" id="ARBA00023136"/>
    </source>
</evidence>
<dbReference type="GO" id="GO:0000271">
    <property type="term" value="P:polysaccharide biosynthetic process"/>
    <property type="evidence" value="ECO:0007669"/>
    <property type="project" value="InterPro"/>
</dbReference>
<feature type="domain" description="GtrA/DPMS transmembrane" evidence="7">
    <location>
        <begin position="6"/>
        <end position="124"/>
    </location>
</feature>
<dbReference type="KEGG" id="fes:HER31_03180"/>